<dbReference type="EMBL" id="JACJTA010000130">
    <property type="protein sequence ID" value="MBD2609140.1"/>
    <property type="molecule type" value="Genomic_DNA"/>
</dbReference>
<reference evidence="3 4" key="1">
    <citation type="journal article" date="2020" name="ISME J.">
        <title>Comparative genomics reveals insights into cyanobacterial evolution and habitat adaptation.</title>
        <authorList>
            <person name="Chen M.Y."/>
            <person name="Teng W.K."/>
            <person name="Zhao L."/>
            <person name="Hu C.X."/>
            <person name="Zhou Y.K."/>
            <person name="Han B.P."/>
            <person name="Song L.R."/>
            <person name="Shu W.S."/>
        </authorList>
    </citation>
    <scope>NUCLEOTIDE SEQUENCE [LARGE SCALE GENOMIC DNA]</scope>
    <source>
        <strain evidence="3 4">FACHB-248</strain>
    </source>
</reference>
<accession>A0ABR8H1J8</accession>
<dbReference type="Gene3D" id="2.60.200.20">
    <property type="match status" value="1"/>
</dbReference>
<dbReference type="InterPro" id="IPR024983">
    <property type="entry name" value="CHAT_dom"/>
</dbReference>
<dbReference type="CDD" id="cd00060">
    <property type="entry name" value="FHA"/>
    <property type="match status" value="1"/>
</dbReference>
<dbReference type="Pfam" id="PF00498">
    <property type="entry name" value="FHA"/>
    <property type="match status" value="1"/>
</dbReference>
<proteinExistence type="predicted"/>
<sequence>MPFLNLAIARLNIGTDNFAIWVVNAPYPSGYAHHDCVWSPHLTQAWIEWQEMFAGHGRLDLPPGSTPPPTNPQTMDLVSPPNGQTPGPYTSRLMQYLGISLWRWVFDKAILGSLERSQGMAMGEHTPLRLRLEIRDPDLIALPWEIMQREAGQPAISLSKQVLFSRTTTEVDPLPYLRTDPALNILLVLGYDEKLQLEKEAAILKKTLCDSPVVGNHSQGYAPCTVTTLLQPTRQQLIQELESREYNVLFYAGHGLPAPDGGLLFLQPDMALNGIELAQVLTRNNVNLAVFNSCWGAQPDGVNRQAIPSSSLAEVLIRHGVPAVLAMRDQIRDDESLSFIQAFAQALRKRLPIDEAVAEARQHLLTIYKFNQPAWTLPVLYLHPNFNGELIKSFDEGITELPETAIPSITSSDPTASLRSQTGGVTWFLRSGVTRIGRTKDNDIVIPEGSVSKRHAEILCRNNLSGATPIRTYSLQDLSTYGTTWFLAANSWQQILRQEVPLKSGMQLKFGSPKGEIWQFIIEDSED</sequence>
<feature type="region of interest" description="Disordered" evidence="1">
    <location>
        <begin position="58"/>
        <end position="84"/>
    </location>
</feature>
<dbReference type="InterPro" id="IPR008984">
    <property type="entry name" value="SMAD_FHA_dom_sf"/>
</dbReference>
<dbReference type="RefSeq" id="WP_029633466.1">
    <property type="nucleotide sequence ID" value="NZ_JACJTA010000130.1"/>
</dbReference>
<name>A0ABR8H1J8_9CYAN</name>
<feature type="domain" description="FHA" evidence="2">
    <location>
        <begin position="434"/>
        <end position="483"/>
    </location>
</feature>
<dbReference type="Pfam" id="PF12770">
    <property type="entry name" value="CHAT"/>
    <property type="match status" value="1"/>
</dbReference>
<protein>
    <submittedName>
        <fullName evidence="3">CHAT domain-containing protein</fullName>
    </submittedName>
</protein>
<evidence type="ECO:0000313" key="3">
    <source>
        <dbReference type="EMBL" id="MBD2609140.1"/>
    </source>
</evidence>
<evidence type="ECO:0000259" key="2">
    <source>
        <dbReference type="PROSITE" id="PS50006"/>
    </source>
</evidence>
<keyword evidence="4" id="KW-1185">Reference proteome</keyword>
<evidence type="ECO:0000256" key="1">
    <source>
        <dbReference type="SAM" id="MobiDB-lite"/>
    </source>
</evidence>
<organism evidence="3 4">
    <name type="scientific">Scytonema hofmannii FACHB-248</name>
    <dbReference type="NCBI Taxonomy" id="1842502"/>
    <lineage>
        <taxon>Bacteria</taxon>
        <taxon>Bacillati</taxon>
        <taxon>Cyanobacteriota</taxon>
        <taxon>Cyanophyceae</taxon>
        <taxon>Nostocales</taxon>
        <taxon>Scytonemataceae</taxon>
        <taxon>Scytonema</taxon>
    </lineage>
</organism>
<dbReference type="PROSITE" id="PS50006">
    <property type="entry name" value="FHA_DOMAIN"/>
    <property type="match status" value="1"/>
</dbReference>
<dbReference type="SUPFAM" id="SSF49879">
    <property type="entry name" value="SMAD/FHA domain"/>
    <property type="match status" value="1"/>
</dbReference>
<evidence type="ECO:0000313" key="4">
    <source>
        <dbReference type="Proteomes" id="UP000660380"/>
    </source>
</evidence>
<gene>
    <name evidence="3" type="ORF">H6G81_32650</name>
</gene>
<dbReference type="Proteomes" id="UP000660380">
    <property type="component" value="Unassembled WGS sequence"/>
</dbReference>
<comment type="caution">
    <text evidence="3">The sequence shown here is derived from an EMBL/GenBank/DDBJ whole genome shotgun (WGS) entry which is preliminary data.</text>
</comment>
<dbReference type="InterPro" id="IPR000253">
    <property type="entry name" value="FHA_dom"/>
</dbReference>